<proteinExistence type="predicted"/>
<dbReference type="InterPro" id="IPR001387">
    <property type="entry name" value="Cro/C1-type_HTH"/>
</dbReference>
<sequence length="83" mass="9291">MKIVLKNGVLQELMEQYDLSVYGLAEKLEVAPTTIYRIMNGSRGLGNDMIAKLLNTFALSEADFDKLFILQAELPKGNDKEVI</sequence>
<dbReference type="EMBL" id="AHYV01000019">
    <property type="protein sequence ID" value="EOT45695.1"/>
    <property type="molecule type" value="Genomic_DNA"/>
</dbReference>
<evidence type="ECO:0000313" key="4">
    <source>
        <dbReference type="Proteomes" id="UP000014104"/>
    </source>
</evidence>
<dbReference type="Proteomes" id="UP000014107">
    <property type="component" value="Unassembled WGS sequence"/>
</dbReference>
<reference evidence="2 4" key="1">
    <citation type="submission" date="2013-03" db="EMBL/GenBank/DDBJ databases">
        <title>The Genome Sequence of Enterococcus avium ATCC_14025 (Illumina only assembly).</title>
        <authorList>
            <consortium name="The Broad Institute Genomics Platform"/>
            <consortium name="The Broad Institute Genome Sequencing Center for Infectious Disease"/>
            <person name="Earl A."/>
            <person name="Russ C."/>
            <person name="Gilmore M."/>
            <person name="Surin D."/>
            <person name="Walker B."/>
            <person name="Young S."/>
            <person name="Zeng Q."/>
            <person name="Gargeya S."/>
            <person name="Fitzgerald M."/>
            <person name="Haas B."/>
            <person name="Abouelleil A."/>
            <person name="Allen A.W."/>
            <person name="Alvarado L."/>
            <person name="Arachchi H.M."/>
            <person name="Berlin A.M."/>
            <person name="Chapman S.B."/>
            <person name="Gainer-Dewar J."/>
            <person name="Goldberg J."/>
            <person name="Griggs A."/>
            <person name="Gujja S."/>
            <person name="Hansen M."/>
            <person name="Howarth C."/>
            <person name="Imamovic A."/>
            <person name="Ireland A."/>
            <person name="Larimer J."/>
            <person name="McCowan C."/>
            <person name="Murphy C."/>
            <person name="Pearson M."/>
            <person name="Poon T.W."/>
            <person name="Priest M."/>
            <person name="Roberts A."/>
            <person name="Saif S."/>
            <person name="Shea T."/>
            <person name="Sisk P."/>
            <person name="Sykes S."/>
            <person name="Wortman J."/>
            <person name="Nusbaum C."/>
            <person name="Birren B."/>
        </authorList>
    </citation>
    <scope>NUCLEOTIDE SEQUENCE [LARGE SCALE GENOMIC DNA]</scope>
    <source>
        <strain evidence="2 4">ATCC 14025</strain>
    </source>
</reference>
<dbReference type="EMBL" id="ASWL01000008">
    <property type="protein sequence ID" value="EOU16900.1"/>
    <property type="molecule type" value="Genomic_DNA"/>
</dbReference>
<evidence type="ECO:0000259" key="1">
    <source>
        <dbReference type="PROSITE" id="PS50943"/>
    </source>
</evidence>
<dbReference type="Proteomes" id="UP000014104">
    <property type="component" value="Unassembled WGS sequence"/>
</dbReference>
<feature type="domain" description="HTH cro/C1-type" evidence="1">
    <location>
        <begin position="10"/>
        <end position="64"/>
    </location>
</feature>
<dbReference type="SMART" id="SM00530">
    <property type="entry name" value="HTH_XRE"/>
    <property type="match status" value="1"/>
</dbReference>
<gene>
    <name evidence="3" type="ORF">I570_04049</name>
    <name evidence="2" type="ORF">OMU_02119</name>
</gene>
<evidence type="ECO:0000313" key="3">
    <source>
        <dbReference type="EMBL" id="EOU16900.1"/>
    </source>
</evidence>
<name>A0AAV3IUR8_ENTAV</name>
<dbReference type="GO" id="GO:0003677">
    <property type="term" value="F:DNA binding"/>
    <property type="evidence" value="ECO:0007669"/>
    <property type="project" value="InterPro"/>
</dbReference>
<accession>A0AAV3IUR8</accession>
<dbReference type="Pfam" id="PF01381">
    <property type="entry name" value="HTH_3"/>
    <property type="match status" value="1"/>
</dbReference>
<dbReference type="SUPFAM" id="SSF47413">
    <property type="entry name" value="lambda repressor-like DNA-binding domains"/>
    <property type="match status" value="1"/>
</dbReference>
<comment type="caution">
    <text evidence="3">The sequence shown here is derived from an EMBL/GenBank/DDBJ whole genome shotgun (WGS) entry which is preliminary data.</text>
</comment>
<reference evidence="3 5" key="2">
    <citation type="submission" date="2013-03" db="EMBL/GenBank/DDBJ databases">
        <title>The Genome Sequence of Enterococcus avium ATCC_14025 (PacBio/Illumina hybrid assembly).</title>
        <authorList>
            <consortium name="The Broad Institute Genomics Platform"/>
            <consortium name="The Broad Institute Genome Sequencing Center for Infectious Disease"/>
            <person name="Earl A."/>
            <person name="Russ C."/>
            <person name="Gilmore M."/>
            <person name="Surin D."/>
            <person name="Walker B."/>
            <person name="Young S."/>
            <person name="Zeng Q."/>
            <person name="Gargeya S."/>
            <person name="Fitzgerald M."/>
            <person name="Haas B."/>
            <person name="Abouelleil A."/>
            <person name="Allen A.W."/>
            <person name="Alvarado L."/>
            <person name="Arachchi H.M."/>
            <person name="Berlin A.M."/>
            <person name="Chapman S.B."/>
            <person name="Gainer-Dewar J."/>
            <person name="Goldberg J."/>
            <person name="Griggs A."/>
            <person name="Gujja S."/>
            <person name="Hansen M."/>
            <person name="Howarth C."/>
            <person name="Imamovic A."/>
            <person name="Ireland A."/>
            <person name="Larimer J."/>
            <person name="McCowan C."/>
            <person name="Murphy C."/>
            <person name="Pearson M."/>
            <person name="Poon T.W."/>
            <person name="Priest M."/>
            <person name="Roberts A."/>
            <person name="Saif S."/>
            <person name="Shea T."/>
            <person name="Sisk P."/>
            <person name="Sykes S."/>
            <person name="Wortman J."/>
            <person name="Nusbaum C."/>
            <person name="Birren B."/>
        </authorList>
    </citation>
    <scope>NUCLEOTIDE SEQUENCE [LARGE SCALE GENOMIC DNA]</scope>
    <source>
        <strain evidence="3 5">ATCC 14025</strain>
    </source>
</reference>
<dbReference type="InterPro" id="IPR010982">
    <property type="entry name" value="Lambda_DNA-bd_dom_sf"/>
</dbReference>
<dbReference type="RefSeq" id="WP_016180032.1">
    <property type="nucleotide sequence ID" value="NZ_KE136363.1"/>
</dbReference>
<dbReference type="AlphaFoldDB" id="A0AAV3IUR8"/>
<organism evidence="3 5">
    <name type="scientific">Enterococcus avium ATCC 14025</name>
    <dbReference type="NCBI Taxonomy" id="1140002"/>
    <lineage>
        <taxon>Bacteria</taxon>
        <taxon>Bacillati</taxon>
        <taxon>Bacillota</taxon>
        <taxon>Bacilli</taxon>
        <taxon>Lactobacillales</taxon>
        <taxon>Enterococcaceae</taxon>
        <taxon>Enterococcus</taxon>
    </lineage>
</organism>
<evidence type="ECO:0000313" key="2">
    <source>
        <dbReference type="EMBL" id="EOT45695.1"/>
    </source>
</evidence>
<dbReference type="Gene3D" id="1.10.260.40">
    <property type="entry name" value="lambda repressor-like DNA-binding domains"/>
    <property type="match status" value="1"/>
</dbReference>
<keyword evidence="4" id="KW-1185">Reference proteome</keyword>
<evidence type="ECO:0000313" key="5">
    <source>
        <dbReference type="Proteomes" id="UP000014107"/>
    </source>
</evidence>
<dbReference type="PROSITE" id="PS50943">
    <property type="entry name" value="HTH_CROC1"/>
    <property type="match status" value="1"/>
</dbReference>
<protein>
    <recommendedName>
        <fullName evidence="1">HTH cro/C1-type domain-containing protein</fullName>
    </recommendedName>
</protein>